<organism evidence="1 2">
    <name type="scientific">Gossypium australe</name>
    <dbReference type="NCBI Taxonomy" id="47621"/>
    <lineage>
        <taxon>Eukaryota</taxon>
        <taxon>Viridiplantae</taxon>
        <taxon>Streptophyta</taxon>
        <taxon>Embryophyta</taxon>
        <taxon>Tracheophyta</taxon>
        <taxon>Spermatophyta</taxon>
        <taxon>Magnoliopsida</taxon>
        <taxon>eudicotyledons</taxon>
        <taxon>Gunneridae</taxon>
        <taxon>Pentapetalae</taxon>
        <taxon>rosids</taxon>
        <taxon>malvids</taxon>
        <taxon>Malvales</taxon>
        <taxon>Malvaceae</taxon>
        <taxon>Malvoideae</taxon>
        <taxon>Gossypium</taxon>
    </lineage>
</organism>
<dbReference type="EMBL" id="SMMG02000001">
    <property type="protein sequence ID" value="KAA3486819.1"/>
    <property type="molecule type" value="Genomic_DNA"/>
</dbReference>
<evidence type="ECO:0000313" key="2">
    <source>
        <dbReference type="Proteomes" id="UP000325315"/>
    </source>
</evidence>
<reference evidence="2" key="1">
    <citation type="journal article" date="2019" name="Plant Biotechnol. J.">
        <title>Genome sequencing of the Australian wild diploid species Gossypium australe highlights disease resistance and delayed gland morphogenesis.</title>
        <authorList>
            <person name="Cai Y."/>
            <person name="Cai X."/>
            <person name="Wang Q."/>
            <person name="Wang P."/>
            <person name="Zhang Y."/>
            <person name="Cai C."/>
            <person name="Xu Y."/>
            <person name="Wang K."/>
            <person name="Zhou Z."/>
            <person name="Wang C."/>
            <person name="Geng S."/>
            <person name="Li B."/>
            <person name="Dong Q."/>
            <person name="Hou Y."/>
            <person name="Wang H."/>
            <person name="Ai P."/>
            <person name="Liu Z."/>
            <person name="Yi F."/>
            <person name="Sun M."/>
            <person name="An G."/>
            <person name="Cheng J."/>
            <person name="Zhang Y."/>
            <person name="Shi Q."/>
            <person name="Xie Y."/>
            <person name="Shi X."/>
            <person name="Chang Y."/>
            <person name="Huang F."/>
            <person name="Chen Y."/>
            <person name="Hong S."/>
            <person name="Mi L."/>
            <person name="Sun Q."/>
            <person name="Zhang L."/>
            <person name="Zhou B."/>
            <person name="Peng R."/>
            <person name="Zhang X."/>
            <person name="Liu F."/>
        </authorList>
    </citation>
    <scope>NUCLEOTIDE SEQUENCE [LARGE SCALE GENOMIC DNA]</scope>
    <source>
        <strain evidence="2">cv. PA1801</strain>
    </source>
</reference>
<proteinExistence type="predicted"/>
<gene>
    <name evidence="1" type="ORF">EPI10_030692</name>
</gene>
<keyword evidence="2" id="KW-1185">Reference proteome</keyword>
<accession>A0A5B6WXY9</accession>
<dbReference type="AlphaFoldDB" id="A0A5B6WXY9"/>
<comment type="caution">
    <text evidence="1">The sequence shown here is derived from an EMBL/GenBank/DDBJ whole genome shotgun (WGS) entry which is preliminary data.</text>
</comment>
<name>A0A5B6WXY9_9ROSI</name>
<dbReference type="OrthoDB" id="1000634at2759"/>
<sequence length="60" mass="7132">MGFRDMKLFNLALLARQVWRLMQFKNTAKYFPEGDILCSKSYDKPSYTWTSIAKAVEFFK</sequence>
<evidence type="ECO:0000313" key="1">
    <source>
        <dbReference type="EMBL" id="KAA3486819.1"/>
    </source>
</evidence>
<dbReference type="Proteomes" id="UP000325315">
    <property type="component" value="Unassembled WGS sequence"/>
</dbReference>
<protein>
    <submittedName>
        <fullName evidence="1">Cyclopropane-fatty-acyl-phospholipid synthase</fullName>
    </submittedName>
</protein>